<dbReference type="EMBL" id="OZ034830">
    <property type="protein sequence ID" value="CAL1687336.1"/>
    <property type="molecule type" value="Genomic_DNA"/>
</dbReference>
<feature type="region of interest" description="Disordered" evidence="1">
    <location>
        <begin position="1"/>
        <end position="39"/>
    </location>
</feature>
<proteinExistence type="predicted"/>
<sequence>MASRIAESRKCERSDDDGGSYQPPRLYLRQQQAHDDDDTTTRRELLALAVFSHEESPAELTTSRGINARA</sequence>
<gene>
    <name evidence="2" type="ORF">LPLAT_LOCUS12564</name>
</gene>
<evidence type="ECO:0000256" key="1">
    <source>
        <dbReference type="SAM" id="MobiDB-lite"/>
    </source>
</evidence>
<evidence type="ECO:0000313" key="3">
    <source>
        <dbReference type="Proteomes" id="UP001497644"/>
    </source>
</evidence>
<protein>
    <submittedName>
        <fullName evidence="2">Uncharacterized protein</fullName>
    </submittedName>
</protein>
<name>A0AAV2P3A3_9HYME</name>
<feature type="compositionally biased region" description="Basic and acidic residues" evidence="1">
    <location>
        <begin position="1"/>
        <end position="13"/>
    </location>
</feature>
<dbReference type="Proteomes" id="UP001497644">
    <property type="component" value="Chromosome 7"/>
</dbReference>
<evidence type="ECO:0000313" key="2">
    <source>
        <dbReference type="EMBL" id="CAL1687336.1"/>
    </source>
</evidence>
<accession>A0AAV2P3A3</accession>
<organism evidence="2 3">
    <name type="scientific">Lasius platythorax</name>
    <dbReference type="NCBI Taxonomy" id="488582"/>
    <lineage>
        <taxon>Eukaryota</taxon>
        <taxon>Metazoa</taxon>
        <taxon>Ecdysozoa</taxon>
        <taxon>Arthropoda</taxon>
        <taxon>Hexapoda</taxon>
        <taxon>Insecta</taxon>
        <taxon>Pterygota</taxon>
        <taxon>Neoptera</taxon>
        <taxon>Endopterygota</taxon>
        <taxon>Hymenoptera</taxon>
        <taxon>Apocrita</taxon>
        <taxon>Aculeata</taxon>
        <taxon>Formicoidea</taxon>
        <taxon>Formicidae</taxon>
        <taxon>Formicinae</taxon>
        <taxon>Lasius</taxon>
        <taxon>Lasius</taxon>
    </lineage>
</organism>
<keyword evidence="3" id="KW-1185">Reference proteome</keyword>
<dbReference type="AlphaFoldDB" id="A0AAV2P3A3"/>
<reference evidence="2" key="1">
    <citation type="submission" date="2024-04" db="EMBL/GenBank/DDBJ databases">
        <authorList>
            <consortium name="Molecular Ecology Group"/>
        </authorList>
    </citation>
    <scope>NUCLEOTIDE SEQUENCE</scope>
</reference>